<dbReference type="RefSeq" id="WP_248940322.1">
    <property type="nucleotide sequence ID" value="NZ_JAKIKS010000038.1"/>
</dbReference>
<dbReference type="EMBL" id="JAKIKS010000038">
    <property type="protein sequence ID" value="MCL1125048.1"/>
    <property type="molecule type" value="Genomic_DNA"/>
</dbReference>
<name>A0ABT0LBH4_9GAMM</name>
<comment type="caution">
    <text evidence="1">The sequence shown here is derived from an EMBL/GenBank/DDBJ whole genome shotgun (WGS) entry which is preliminary data.</text>
</comment>
<keyword evidence="2" id="KW-1185">Reference proteome</keyword>
<sequence>MNHANAKQHDPYQETLNILTKNNTNILTEIINDTTLQSTVNEDIILGQATDSSITVNLLVEENSLIYCEYGIDPDNLFNHTSQITATTAKPVEIELSSLTNNTRYYYRIIQQADGQ</sequence>
<dbReference type="Proteomes" id="UP001203423">
    <property type="component" value="Unassembled WGS sequence"/>
</dbReference>
<proteinExistence type="predicted"/>
<evidence type="ECO:0008006" key="3">
    <source>
        <dbReference type="Google" id="ProtNLM"/>
    </source>
</evidence>
<reference evidence="1 2" key="1">
    <citation type="submission" date="2022-01" db="EMBL/GenBank/DDBJ databases">
        <title>Whole genome-based taxonomy of the Shewanellaceae.</title>
        <authorList>
            <person name="Martin-Rodriguez A.J."/>
        </authorList>
    </citation>
    <scope>NUCLEOTIDE SEQUENCE [LARGE SCALE GENOMIC DNA]</scope>
    <source>
        <strain evidence="1 2">DSM 17177</strain>
    </source>
</reference>
<protein>
    <recommendedName>
        <fullName evidence="3">Phospholipase D N-terminal domain-containing protein</fullName>
    </recommendedName>
</protein>
<organism evidence="1 2">
    <name type="scientific">Shewanella surugensis</name>
    <dbReference type="NCBI Taxonomy" id="212020"/>
    <lineage>
        <taxon>Bacteria</taxon>
        <taxon>Pseudomonadati</taxon>
        <taxon>Pseudomonadota</taxon>
        <taxon>Gammaproteobacteria</taxon>
        <taxon>Alteromonadales</taxon>
        <taxon>Shewanellaceae</taxon>
        <taxon>Shewanella</taxon>
    </lineage>
</organism>
<accession>A0ABT0LBH4</accession>
<evidence type="ECO:0000313" key="1">
    <source>
        <dbReference type="EMBL" id="MCL1125048.1"/>
    </source>
</evidence>
<gene>
    <name evidence="1" type="ORF">L2764_11315</name>
</gene>
<evidence type="ECO:0000313" key="2">
    <source>
        <dbReference type="Proteomes" id="UP001203423"/>
    </source>
</evidence>